<name>A0A1H9GW54_9BACI</name>
<sequence length="63" mass="7333">MFKHYNMNQVVLPLDLEIKLDKDDMAFVVNDLVEQIPEEAFASFSRDTGCPAYHPKMMMKIIL</sequence>
<organism evidence="2 3">
    <name type="scientific">Piscibacillus halophilus</name>
    <dbReference type="NCBI Taxonomy" id="571933"/>
    <lineage>
        <taxon>Bacteria</taxon>
        <taxon>Bacillati</taxon>
        <taxon>Bacillota</taxon>
        <taxon>Bacilli</taxon>
        <taxon>Bacillales</taxon>
        <taxon>Bacillaceae</taxon>
        <taxon>Piscibacillus</taxon>
    </lineage>
</organism>
<dbReference type="OrthoDB" id="2236403at2"/>
<dbReference type="STRING" id="571933.SAMN05216362_1171"/>
<proteinExistence type="predicted"/>
<feature type="domain" description="Transposase InsH N-terminal" evidence="1">
    <location>
        <begin position="15"/>
        <end position="63"/>
    </location>
</feature>
<dbReference type="PANTHER" id="PTHR33408:SF2">
    <property type="entry name" value="TRANSPOSASE DDE DOMAIN-CONTAINING PROTEIN"/>
    <property type="match status" value="1"/>
</dbReference>
<accession>A0A1H9GW54</accession>
<dbReference type="PANTHER" id="PTHR33408">
    <property type="entry name" value="TRANSPOSASE"/>
    <property type="match status" value="1"/>
</dbReference>
<reference evidence="2 3" key="1">
    <citation type="submission" date="2016-10" db="EMBL/GenBank/DDBJ databases">
        <authorList>
            <person name="de Groot N.N."/>
        </authorList>
    </citation>
    <scope>NUCLEOTIDE SEQUENCE [LARGE SCALE GENOMIC DNA]</scope>
    <source>
        <strain evidence="2 3">DSM 21633</strain>
    </source>
</reference>
<protein>
    <submittedName>
        <fullName evidence="2">Transposase</fullName>
    </submittedName>
</protein>
<evidence type="ECO:0000313" key="3">
    <source>
        <dbReference type="Proteomes" id="UP000199427"/>
    </source>
</evidence>
<dbReference type="InterPro" id="IPR008490">
    <property type="entry name" value="Transposase_InsH_N"/>
</dbReference>
<evidence type="ECO:0000313" key="2">
    <source>
        <dbReference type="EMBL" id="SEQ54258.1"/>
    </source>
</evidence>
<dbReference type="EMBL" id="FOES01000017">
    <property type="protein sequence ID" value="SEQ54258.1"/>
    <property type="molecule type" value="Genomic_DNA"/>
</dbReference>
<dbReference type="Proteomes" id="UP000199427">
    <property type="component" value="Unassembled WGS sequence"/>
</dbReference>
<dbReference type="AlphaFoldDB" id="A0A1H9GW54"/>
<gene>
    <name evidence="2" type="ORF">SAMN05216362_1171</name>
</gene>
<evidence type="ECO:0000259" key="1">
    <source>
        <dbReference type="Pfam" id="PF05598"/>
    </source>
</evidence>
<keyword evidence="3" id="KW-1185">Reference proteome</keyword>
<dbReference type="Pfam" id="PF05598">
    <property type="entry name" value="DUF772"/>
    <property type="match status" value="1"/>
</dbReference>
<feature type="non-terminal residue" evidence="2">
    <location>
        <position position="63"/>
    </location>
</feature>